<keyword evidence="6 10" id="KW-1133">Transmembrane helix</keyword>
<feature type="transmembrane region" description="Helical" evidence="10">
    <location>
        <begin position="295"/>
        <end position="314"/>
    </location>
</feature>
<dbReference type="AlphaFoldDB" id="A0AA38M4L7"/>
<feature type="transmembrane region" description="Helical" evidence="10">
    <location>
        <begin position="127"/>
        <end position="146"/>
    </location>
</feature>
<protein>
    <recommendedName>
        <fullName evidence="10">Odorant receptor</fullName>
    </recommendedName>
</protein>
<evidence type="ECO:0000313" key="12">
    <source>
        <dbReference type="Proteomes" id="UP001168821"/>
    </source>
</evidence>
<keyword evidence="12" id="KW-1185">Reference proteome</keyword>
<dbReference type="InterPro" id="IPR004117">
    <property type="entry name" value="7tm6_olfct_rcpt"/>
</dbReference>
<evidence type="ECO:0000256" key="1">
    <source>
        <dbReference type="ARBA" id="ARBA00004651"/>
    </source>
</evidence>
<keyword evidence="9 10" id="KW-0807">Transducer</keyword>
<proteinExistence type="inferred from homology"/>
<keyword evidence="8 10" id="KW-0675">Receptor</keyword>
<dbReference type="GO" id="GO:0007165">
    <property type="term" value="P:signal transduction"/>
    <property type="evidence" value="ECO:0007669"/>
    <property type="project" value="UniProtKB-KW"/>
</dbReference>
<dbReference type="Pfam" id="PF02949">
    <property type="entry name" value="7tm_6"/>
    <property type="match status" value="1"/>
</dbReference>
<evidence type="ECO:0000256" key="10">
    <source>
        <dbReference type="RuleBase" id="RU351113"/>
    </source>
</evidence>
<evidence type="ECO:0000256" key="9">
    <source>
        <dbReference type="ARBA" id="ARBA00023224"/>
    </source>
</evidence>
<comment type="caution">
    <text evidence="11">The sequence shown here is derived from an EMBL/GenBank/DDBJ whole genome shotgun (WGS) entry which is preliminary data.</text>
</comment>
<evidence type="ECO:0000256" key="8">
    <source>
        <dbReference type="ARBA" id="ARBA00023170"/>
    </source>
</evidence>
<feature type="transmembrane region" description="Helical" evidence="10">
    <location>
        <begin position="69"/>
        <end position="87"/>
    </location>
</feature>
<keyword evidence="2" id="KW-1003">Cell membrane</keyword>
<gene>
    <name evidence="11" type="ORF">Zmor_026649</name>
</gene>
<keyword evidence="5 10" id="KW-0552">Olfaction</keyword>
<dbReference type="EMBL" id="JALNTZ010000008">
    <property type="protein sequence ID" value="KAJ3643970.1"/>
    <property type="molecule type" value="Genomic_DNA"/>
</dbReference>
<evidence type="ECO:0000256" key="4">
    <source>
        <dbReference type="ARBA" id="ARBA00022692"/>
    </source>
</evidence>
<name>A0AA38M4L7_9CUCU</name>
<sequence>MVNTIKRSFALNLFILETFYLCPSKKQTLSYKLQSYVSYVLIIILVPVVSTLHLLLAEDLDLDRVIYNAGFIVQTTCFITKFLPFLLDGQRMKNCIFYLENAAFQTSRNNHTTIINECIGICRRNSLVFFAGSVVAASVWATKPLLWKRRDFPVDVWLPFDAKANIFVFSFTYLIIALGPFIAGLLTGVVDPLIAGLIYHATSQMKILKDNLQNLSDCAKHKVNSAKDVTKEEVMIEALKKCITHHDEILRFLKEFEDCFSLVLFSQMAGAIFVICFCCVQIGKLNSIDSYFGQFAMYLMVVLAQVYFYCYYGSILSEESDSLRDAIYMGPWYTYDIRTQRTLLTVMERAKIPVIVTAEKLVDLSLVNFTTILQRSYSLIAVMQNYQ</sequence>
<comment type="similarity">
    <text evidence="10">Belongs to the insect chemoreceptor superfamily. Heteromeric odorant receptor channel (TC 1.A.69) family.</text>
</comment>
<evidence type="ECO:0000256" key="7">
    <source>
        <dbReference type="ARBA" id="ARBA00023136"/>
    </source>
</evidence>
<dbReference type="PANTHER" id="PTHR21137:SF35">
    <property type="entry name" value="ODORANT RECEPTOR 19A-RELATED"/>
    <property type="match status" value="1"/>
</dbReference>
<dbReference type="GO" id="GO:0005549">
    <property type="term" value="F:odorant binding"/>
    <property type="evidence" value="ECO:0007669"/>
    <property type="project" value="InterPro"/>
</dbReference>
<organism evidence="11 12">
    <name type="scientific">Zophobas morio</name>
    <dbReference type="NCBI Taxonomy" id="2755281"/>
    <lineage>
        <taxon>Eukaryota</taxon>
        <taxon>Metazoa</taxon>
        <taxon>Ecdysozoa</taxon>
        <taxon>Arthropoda</taxon>
        <taxon>Hexapoda</taxon>
        <taxon>Insecta</taxon>
        <taxon>Pterygota</taxon>
        <taxon>Neoptera</taxon>
        <taxon>Endopterygota</taxon>
        <taxon>Coleoptera</taxon>
        <taxon>Polyphaga</taxon>
        <taxon>Cucujiformia</taxon>
        <taxon>Tenebrionidae</taxon>
        <taxon>Zophobas</taxon>
    </lineage>
</organism>
<keyword evidence="7 10" id="KW-0472">Membrane</keyword>
<feature type="transmembrane region" description="Helical" evidence="10">
    <location>
        <begin position="166"/>
        <end position="199"/>
    </location>
</feature>
<evidence type="ECO:0000256" key="3">
    <source>
        <dbReference type="ARBA" id="ARBA00022606"/>
    </source>
</evidence>
<feature type="transmembrane region" description="Helical" evidence="10">
    <location>
        <begin position="36"/>
        <end position="57"/>
    </location>
</feature>
<dbReference type="GO" id="GO:0005886">
    <property type="term" value="C:plasma membrane"/>
    <property type="evidence" value="ECO:0007669"/>
    <property type="project" value="UniProtKB-SubCell"/>
</dbReference>
<comment type="subcellular location">
    <subcellularLocation>
        <location evidence="1 10">Cell membrane</location>
        <topology evidence="1 10">Multi-pass membrane protein</topology>
    </subcellularLocation>
</comment>
<dbReference type="GO" id="GO:0004984">
    <property type="term" value="F:olfactory receptor activity"/>
    <property type="evidence" value="ECO:0007669"/>
    <property type="project" value="InterPro"/>
</dbReference>
<evidence type="ECO:0000256" key="6">
    <source>
        <dbReference type="ARBA" id="ARBA00022989"/>
    </source>
</evidence>
<keyword evidence="4 10" id="KW-0812">Transmembrane</keyword>
<accession>A0AA38M4L7</accession>
<keyword evidence="3 10" id="KW-0716">Sensory transduction</keyword>
<reference evidence="11" key="1">
    <citation type="journal article" date="2023" name="G3 (Bethesda)">
        <title>Whole genome assemblies of Zophobas morio and Tenebrio molitor.</title>
        <authorList>
            <person name="Kaur S."/>
            <person name="Stinson S.A."/>
            <person name="diCenzo G.C."/>
        </authorList>
    </citation>
    <scope>NUCLEOTIDE SEQUENCE</scope>
    <source>
        <strain evidence="11">QUZm001</strain>
    </source>
</reference>
<comment type="caution">
    <text evidence="10">Lacks conserved residue(s) required for the propagation of feature annotation.</text>
</comment>
<dbReference type="Proteomes" id="UP001168821">
    <property type="component" value="Unassembled WGS sequence"/>
</dbReference>
<dbReference type="PANTHER" id="PTHR21137">
    <property type="entry name" value="ODORANT RECEPTOR"/>
    <property type="match status" value="1"/>
</dbReference>
<evidence type="ECO:0000313" key="11">
    <source>
        <dbReference type="EMBL" id="KAJ3643970.1"/>
    </source>
</evidence>
<evidence type="ECO:0000256" key="2">
    <source>
        <dbReference type="ARBA" id="ARBA00022475"/>
    </source>
</evidence>
<evidence type="ECO:0000256" key="5">
    <source>
        <dbReference type="ARBA" id="ARBA00022725"/>
    </source>
</evidence>
<feature type="transmembrane region" description="Helical" evidence="10">
    <location>
        <begin position="259"/>
        <end position="283"/>
    </location>
</feature>